<evidence type="ECO:0000313" key="2">
    <source>
        <dbReference type="Proteomes" id="UP001249851"/>
    </source>
</evidence>
<organism evidence="1 2">
    <name type="scientific">Acropora cervicornis</name>
    <name type="common">Staghorn coral</name>
    <dbReference type="NCBI Taxonomy" id="6130"/>
    <lineage>
        <taxon>Eukaryota</taxon>
        <taxon>Metazoa</taxon>
        <taxon>Cnidaria</taxon>
        <taxon>Anthozoa</taxon>
        <taxon>Hexacorallia</taxon>
        <taxon>Scleractinia</taxon>
        <taxon>Astrocoeniina</taxon>
        <taxon>Acroporidae</taxon>
        <taxon>Acropora</taxon>
    </lineage>
</organism>
<reference evidence="1" key="2">
    <citation type="journal article" date="2023" name="Science">
        <title>Genomic signatures of disease resistance in endangered staghorn corals.</title>
        <authorList>
            <person name="Vollmer S.V."/>
            <person name="Selwyn J.D."/>
            <person name="Despard B.A."/>
            <person name="Roesel C.L."/>
        </authorList>
    </citation>
    <scope>NUCLEOTIDE SEQUENCE</scope>
    <source>
        <strain evidence="1">K2</strain>
    </source>
</reference>
<comment type="caution">
    <text evidence="1">The sequence shown here is derived from an EMBL/GenBank/DDBJ whole genome shotgun (WGS) entry which is preliminary data.</text>
</comment>
<reference evidence="1" key="1">
    <citation type="journal article" date="2023" name="G3 (Bethesda)">
        <title>Whole genome assembly and annotation of the endangered Caribbean coral Acropora cervicornis.</title>
        <authorList>
            <person name="Selwyn J.D."/>
            <person name="Vollmer S.V."/>
        </authorList>
    </citation>
    <scope>NUCLEOTIDE SEQUENCE</scope>
    <source>
        <strain evidence="1">K2</strain>
    </source>
</reference>
<accession>A0AAD9Q2K7</accession>
<proteinExistence type="predicted"/>
<dbReference type="AlphaFoldDB" id="A0AAD9Q2K7"/>
<name>A0AAD9Q2K7_ACRCE</name>
<evidence type="ECO:0000313" key="1">
    <source>
        <dbReference type="EMBL" id="KAK2553583.1"/>
    </source>
</evidence>
<sequence length="320" mass="35584">MLATSMRGIHERYDSTEKAIQTLVEQQKTNEKKLEELMAFKTSRPLNLVVSHLPLNTCSGSTLVTTQPLESTQRGRRTLRVLSSPASAEKVDTAKQRSTVIFKLTVTLNYKSMYSTTCPSFRLHWTQSLHAGITASLSVIKREEEQARGVPKSLAFNLLNILVNAKTQAESNISGQNGKKSTGQEHAGCYSIKCSLTDTIKHLCFSAQLDSHFEWSKEESAINWKREEGTSLFSKTKGQYLHLPLPLHALLQVRPLPEVVAKTIPETVHKASIHMTDLCIEQTALLAGRDIKKGKFLQLVMPSSPSLQSSDTILQQIVLS</sequence>
<protein>
    <submittedName>
        <fullName evidence="1">Uncharacterized protein</fullName>
    </submittedName>
</protein>
<keyword evidence="2" id="KW-1185">Reference proteome</keyword>
<dbReference type="Proteomes" id="UP001249851">
    <property type="component" value="Unassembled WGS sequence"/>
</dbReference>
<gene>
    <name evidence="1" type="ORF">P5673_025075</name>
</gene>
<dbReference type="EMBL" id="JARQWQ010000076">
    <property type="protein sequence ID" value="KAK2553583.1"/>
    <property type="molecule type" value="Genomic_DNA"/>
</dbReference>